<evidence type="ECO:0000313" key="5">
    <source>
        <dbReference type="Proteomes" id="UP000697710"/>
    </source>
</evidence>
<feature type="domain" description="Bacterial Pleckstrin homology" evidence="3">
    <location>
        <begin position="78"/>
        <end position="171"/>
    </location>
</feature>
<reference evidence="4" key="2">
    <citation type="journal article" date="2021" name="Microbiome">
        <title>Successional dynamics and alternative stable states in a saline activated sludge microbial community over 9 years.</title>
        <authorList>
            <person name="Wang Y."/>
            <person name="Ye J."/>
            <person name="Ju F."/>
            <person name="Liu L."/>
            <person name="Boyd J.A."/>
            <person name="Deng Y."/>
            <person name="Parks D.H."/>
            <person name="Jiang X."/>
            <person name="Yin X."/>
            <person name="Woodcroft B.J."/>
            <person name="Tyson G.W."/>
            <person name="Hugenholtz P."/>
            <person name="Polz M.F."/>
            <person name="Zhang T."/>
        </authorList>
    </citation>
    <scope>NUCLEOTIDE SEQUENCE</scope>
    <source>
        <strain evidence="4">HKST-UBA01</strain>
    </source>
</reference>
<organism evidence="4 5">
    <name type="scientific">Eiseniibacteriota bacterium</name>
    <dbReference type="NCBI Taxonomy" id="2212470"/>
    <lineage>
        <taxon>Bacteria</taxon>
        <taxon>Candidatus Eiseniibacteriota</taxon>
    </lineage>
</organism>
<comment type="caution">
    <text evidence="4">The sequence shown here is derived from an EMBL/GenBank/DDBJ whole genome shotgun (WGS) entry which is preliminary data.</text>
</comment>
<feature type="transmembrane region" description="Helical" evidence="2">
    <location>
        <begin position="51"/>
        <end position="73"/>
    </location>
</feature>
<evidence type="ECO:0000256" key="1">
    <source>
        <dbReference type="SAM" id="MobiDB-lite"/>
    </source>
</evidence>
<evidence type="ECO:0000259" key="3">
    <source>
        <dbReference type="Pfam" id="PF10882"/>
    </source>
</evidence>
<keyword evidence="2" id="KW-0472">Membrane</keyword>
<feature type="region of interest" description="Disordered" evidence="1">
    <location>
        <begin position="174"/>
        <end position="195"/>
    </location>
</feature>
<dbReference type="Proteomes" id="UP000697710">
    <property type="component" value="Unassembled WGS sequence"/>
</dbReference>
<feature type="transmembrane region" description="Helical" evidence="2">
    <location>
        <begin position="26"/>
        <end position="45"/>
    </location>
</feature>
<dbReference type="EMBL" id="JAGQHR010000069">
    <property type="protein sequence ID" value="MCA9726802.1"/>
    <property type="molecule type" value="Genomic_DNA"/>
</dbReference>
<reference evidence="4" key="1">
    <citation type="submission" date="2020-04" db="EMBL/GenBank/DDBJ databases">
        <authorList>
            <person name="Zhang T."/>
        </authorList>
    </citation>
    <scope>NUCLEOTIDE SEQUENCE</scope>
    <source>
        <strain evidence="4">HKST-UBA01</strain>
    </source>
</reference>
<evidence type="ECO:0000256" key="2">
    <source>
        <dbReference type="SAM" id="Phobius"/>
    </source>
</evidence>
<name>A0A956LY77_UNCEI</name>
<dbReference type="InterPro" id="IPR027783">
    <property type="entry name" value="Bacterial_PH-related"/>
</dbReference>
<evidence type="ECO:0000313" key="4">
    <source>
        <dbReference type="EMBL" id="MCA9726802.1"/>
    </source>
</evidence>
<sequence>MSQDGPNIVEVPQQVSRRYGSPVDGLARLLTAGLLTTWVGAILLFGFMPTFYQAVTGLFLGFSALVLSGAYSFRPIGYGLAPSGLTIYFAWRRIRIPWDTVSSVELHPAIQPFRAVRVFGSSGIFGYLGRYWSPALGFHVRLVTDRRRVVLVRRKTSYCLSPDDPDRFVREAGSYLESESAPTHRPVRGGTTAGS</sequence>
<dbReference type="AlphaFoldDB" id="A0A956LY77"/>
<dbReference type="Pfam" id="PF10882">
    <property type="entry name" value="bPH_5"/>
    <property type="match status" value="1"/>
</dbReference>
<accession>A0A956LY77</accession>
<keyword evidence="2" id="KW-1133">Transmembrane helix</keyword>
<proteinExistence type="predicted"/>
<protein>
    <recommendedName>
        <fullName evidence="3">Bacterial Pleckstrin homology domain-containing protein</fullName>
    </recommendedName>
</protein>
<gene>
    <name evidence="4" type="ORF">KC729_03900</name>
</gene>
<keyword evidence="2" id="KW-0812">Transmembrane</keyword>